<protein>
    <recommendedName>
        <fullName evidence="3">DUF3598 domain-containing protein</fullName>
    </recommendedName>
</protein>
<dbReference type="OrthoDB" id="457594at2"/>
<evidence type="ECO:0000313" key="2">
    <source>
        <dbReference type="Proteomes" id="UP000185192"/>
    </source>
</evidence>
<proteinExistence type="predicted"/>
<name>A0A1N6DFA4_9SPHN</name>
<dbReference type="EMBL" id="FSQW01000001">
    <property type="protein sequence ID" value="SIN69472.1"/>
    <property type="molecule type" value="Genomic_DNA"/>
</dbReference>
<evidence type="ECO:0008006" key="3">
    <source>
        <dbReference type="Google" id="ProtNLM"/>
    </source>
</evidence>
<dbReference type="RefSeq" id="WP_074204734.1">
    <property type="nucleotide sequence ID" value="NZ_FSQW01000001.1"/>
</dbReference>
<organism evidence="1 2">
    <name type="scientific">Parasphingorhabdus marina DSM 22363</name>
    <dbReference type="NCBI Taxonomy" id="1123272"/>
    <lineage>
        <taxon>Bacteria</taxon>
        <taxon>Pseudomonadati</taxon>
        <taxon>Pseudomonadota</taxon>
        <taxon>Alphaproteobacteria</taxon>
        <taxon>Sphingomonadales</taxon>
        <taxon>Sphingomonadaceae</taxon>
        <taxon>Parasphingorhabdus</taxon>
    </lineage>
</organism>
<reference evidence="2" key="1">
    <citation type="submission" date="2016-11" db="EMBL/GenBank/DDBJ databases">
        <authorList>
            <person name="Varghese N."/>
            <person name="Submissions S."/>
        </authorList>
    </citation>
    <scope>NUCLEOTIDE SEQUENCE [LARGE SCALE GENOMIC DNA]</scope>
    <source>
        <strain evidence="2">DSM 22363</strain>
    </source>
</reference>
<evidence type="ECO:0000313" key="1">
    <source>
        <dbReference type="EMBL" id="SIN69472.1"/>
    </source>
</evidence>
<dbReference type="STRING" id="1123272.SAMN02745824_1877"/>
<keyword evidence="2" id="KW-1185">Reference proteome</keyword>
<gene>
    <name evidence="1" type="ORF">SAMN02745824_1877</name>
</gene>
<accession>A0A1N6DFA4</accession>
<sequence>MTITDQPLLAGVMPAMLRHQGKWSGIYRHVDPGNNELDRHRATVECIFPSSGPYAYVQKNHFTWPDGREYQATLNGVLRDGKLWWDTETFDGCGWETEFGLILLNLNRKDEPGANFYEIICMGDDGNHRARTWHWFKDGQLIKRTLCDEQRVQPVTEPTVDEKA</sequence>
<dbReference type="AlphaFoldDB" id="A0A1N6DFA4"/>
<dbReference type="Proteomes" id="UP000185192">
    <property type="component" value="Unassembled WGS sequence"/>
</dbReference>